<dbReference type="EMBL" id="LIZT01000065">
    <property type="protein sequence ID" value="KPJ49288.1"/>
    <property type="molecule type" value="Genomic_DNA"/>
</dbReference>
<dbReference type="Pfam" id="PF00005">
    <property type="entry name" value="ABC_tran"/>
    <property type="match status" value="1"/>
</dbReference>
<dbReference type="CDD" id="cd03214">
    <property type="entry name" value="ABC_Iron-Siderophores_B12_Hemin"/>
    <property type="match status" value="1"/>
</dbReference>
<keyword evidence="2" id="KW-0547">Nucleotide-binding</keyword>
<keyword evidence="3" id="KW-0067">ATP-binding</keyword>
<dbReference type="InterPro" id="IPR003439">
    <property type="entry name" value="ABC_transporter-like_ATP-bd"/>
</dbReference>
<dbReference type="Proteomes" id="UP000051124">
    <property type="component" value="Unassembled WGS sequence"/>
</dbReference>
<dbReference type="Gene3D" id="3.40.50.300">
    <property type="entry name" value="P-loop containing nucleotide triphosphate hydrolases"/>
    <property type="match status" value="1"/>
</dbReference>
<dbReference type="PATRIC" id="fig|1703771.3.peg.441"/>
<dbReference type="GO" id="GO:0016887">
    <property type="term" value="F:ATP hydrolysis activity"/>
    <property type="evidence" value="ECO:0007669"/>
    <property type="project" value="InterPro"/>
</dbReference>
<dbReference type="PROSITE" id="PS00211">
    <property type="entry name" value="ABC_TRANSPORTER_1"/>
    <property type="match status" value="1"/>
</dbReference>
<dbReference type="SMART" id="SM00382">
    <property type="entry name" value="AAA"/>
    <property type="match status" value="1"/>
</dbReference>
<evidence type="ECO:0000313" key="7">
    <source>
        <dbReference type="Proteomes" id="UP000051124"/>
    </source>
</evidence>
<keyword evidence="1" id="KW-0813">Transport</keyword>
<evidence type="ECO:0000256" key="1">
    <source>
        <dbReference type="ARBA" id="ARBA00022448"/>
    </source>
</evidence>
<accession>A0A0S7WGM8</accession>
<dbReference type="PANTHER" id="PTHR42794">
    <property type="entry name" value="HEMIN IMPORT ATP-BINDING PROTEIN HMUV"/>
    <property type="match status" value="1"/>
</dbReference>
<dbReference type="PROSITE" id="PS50893">
    <property type="entry name" value="ABC_TRANSPORTER_2"/>
    <property type="match status" value="1"/>
</dbReference>
<evidence type="ECO:0000256" key="3">
    <source>
        <dbReference type="ARBA" id="ARBA00022840"/>
    </source>
</evidence>
<keyword evidence="4" id="KW-1278">Translocase</keyword>
<protein>
    <recommendedName>
        <fullName evidence="5">ABC transporter domain-containing protein</fullName>
    </recommendedName>
</protein>
<name>A0A0S7WGM8_UNCT6</name>
<feature type="domain" description="ABC transporter" evidence="5">
    <location>
        <begin position="5"/>
        <end position="240"/>
    </location>
</feature>
<dbReference type="PANTHER" id="PTHR42794:SF1">
    <property type="entry name" value="HEMIN IMPORT ATP-BINDING PROTEIN HMUV"/>
    <property type="match status" value="1"/>
</dbReference>
<dbReference type="AlphaFoldDB" id="A0A0S7WGM8"/>
<dbReference type="InterPro" id="IPR027417">
    <property type="entry name" value="P-loop_NTPase"/>
</dbReference>
<sequence length="263" mass="29656">MMEAVLLNGVTTGYDRRDVLKGIDLAVEEGAMLALIGPNGCGKTTLLRAICGILKVWEGRVLLFGGSVDRLSRKQISRKVAVVPQESHFVYSFSVEEIVLMGRNPYLRRFQHEGPEDYSIVYDAMRFTDVFHLRERPIDELSGGERQRVVIARSIAQNPKLLLLDEPTAHLDINHQIEILDLLVRLHTKGMTILFVSHDLNLASEYCEHIALMNDGRIEAIGKPEEVIRPGLIQKVYRARVRVEKNPVTHLPHVLLPGRLGES</sequence>
<reference evidence="6 7" key="1">
    <citation type="journal article" date="2015" name="Microbiome">
        <title>Genomic resolution of linkages in carbon, nitrogen, and sulfur cycling among widespread estuary sediment bacteria.</title>
        <authorList>
            <person name="Baker B.J."/>
            <person name="Lazar C.S."/>
            <person name="Teske A.P."/>
            <person name="Dick G.J."/>
        </authorList>
    </citation>
    <scope>NUCLEOTIDE SEQUENCE [LARGE SCALE GENOMIC DNA]</scope>
    <source>
        <strain evidence="6">DG_26</strain>
    </source>
</reference>
<evidence type="ECO:0000259" key="5">
    <source>
        <dbReference type="PROSITE" id="PS50893"/>
    </source>
</evidence>
<gene>
    <name evidence="6" type="ORF">AMJ40_05865</name>
</gene>
<evidence type="ECO:0000313" key="6">
    <source>
        <dbReference type="EMBL" id="KPJ49288.1"/>
    </source>
</evidence>
<comment type="caution">
    <text evidence="6">The sequence shown here is derived from an EMBL/GenBank/DDBJ whole genome shotgun (WGS) entry which is preliminary data.</text>
</comment>
<dbReference type="InterPro" id="IPR017871">
    <property type="entry name" value="ABC_transporter-like_CS"/>
</dbReference>
<dbReference type="FunFam" id="3.40.50.300:FF:000134">
    <property type="entry name" value="Iron-enterobactin ABC transporter ATP-binding protein"/>
    <property type="match status" value="1"/>
</dbReference>
<evidence type="ECO:0000256" key="2">
    <source>
        <dbReference type="ARBA" id="ARBA00022741"/>
    </source>
</evidence>
<dbReference type="SUPFAM" id="SSF52540">
    <property type="entry name" value="P-loop containing nucleoside triphosphate hydrolases"/>
    <property type="match status" value="1"/>
</dbReference>
<dbReference type="GO" id="GO:0005524">
    <property type="term" value="F:ATP binding"/>
    <property type="evidence" value="ECO:0007669"/>
    <property type="project" value="UniProtKB-KW"/>
</dbReference>
<proteinExistence type="predicted"/>
<organism evidence="6 7">
    <name type="scientific">candidate division TA06 bacterium DG_26</name>
    <dbReference type="NCBI Taxonomy" id="1703771"/>
    <lineage>
        <taxon>Bacteria</taxon>
        <taxon>Bacteria division TA06</taxon>
    </lineage>
</organism>
<dbReference type="InterPro" id="IPR003593">
    <property type="entry name" value="AAA+_ATPase"/>
</dbReference>
<evidence type="ECO:0000256" key="4">
    <source>
        <dbReference type="ARBA" id="ARBA00022967"/>
    </source>
</evidence>